<dbReference type="RefSeq" id="WP_349242687.1">
    <property type="nucleotide sequence ID" value="NZ_JAVTTO010000005.1"/>
</dbReference>
<dbReference type="InterPro" id="IPR036514">
    <property type="entry name" value="SGNH_hydro_sf"/>
</dbReference>
<comment type="caution">
    <text evidence="2">The sequence shown here is derived from an EMBL/GenBank/DDBJ whole genome shotgun (WGS) entry which is preliminary data.</text>
</comment>
<organism evidence="2 3">
    <name type="scientific">Asprobacillus argus</name>
    <dbReference type="NCBI Taxonomy" id="3076534"/>
    <lineage>
        <taxon>Bacteria</taxon>
        <taxon>Pseudomonadati</taxon>
        <taxon>Bacteroidota</taxon>
        <taxon>Flavobacteriia</taxon>
        <taxon>Flavobacteriales</taxon>
        <taxon>Flavobacteriaceae</taxon>
        <taxon>Asprobacillus</taxon>
    </lineage>
</organism>
<dbReference type="Proteomes" id="UP001257277">
    <property type="component" value="Unassembled WGS sequence"/>
</dbReference>
<keyword evidence="3" id="KW-1185">Reference proteome</keyword>
<evidence type="ECO:0000256" key="1">
    <source>
        <dbReference type="SAM" id="Phobius"/>
    </source>
</evidence>
<reference evidence="2 3" key="1">
    <citation type="submission" date="2023-09" db="EMBL/GenBank/DDBJ databases">
        <title>Novel taxa isolated from Blanes Bay.</title>
        <authorList>
            <person name="Rey-Velasco X."/>
            <person name="Lucena T."/>
        </authorList>
    </citation>
    <scope>NUCLEOTIDE SEQUENCE [LARGE SCALE GENOMIC DNA]</scope>
    <source>
        <strain evidence="2 3">S356</strain>
    </source>
</reference>
<name>A0ABU3LI78_9FLAO</name>
<keyword evidence="1" id="KW-0472">Membrane</keyword>
<evidence type="ECO:0000313" key="3">
    <source>
        <dbReference type="Proteomes" id="UP001257277"/>
    </source>
</evidence>
<accession>A0ABU3LI78</accession>
<proteinExistence type="predicted"/>
<gene>
    <name evidence="2" type="ORF">RQM59_13695</name>
</gene>
<dbReference type="EMBL" id="JAVTTO010000005">
    <property type="protein sequence ID" value="MDT7833436.1"/>
    <property type="molecule type" value="Genomic_DNA"/>
</dbReference>
<keyword evidence="1" id="KW-0812">Transmembrane</keyword>
<dbReference type="Gene3D" id="3.40.50.1110">
    <property type="entry name" value="SGNH hydrolase"/>
    <property type="match status" value="1"/>
</dbReference>
<sequence length="345" mass="39736">MRFFKETIYFIISSVLVLLVCEFFVRSSNLGQVSSTEFVDELGRAKRKNMDFVYFNEGFGVVSYNEHGFLGNSVEIKKRDNLVRIALVGDSFVESLQVFSRDYFGKLAEDLLNNDLDDRKYEILNMGRSGFVFPDMYIYQKVYVENFNPDKIFYFISLEDLTAKNNDPLLPKLMIDTISGSPIIDVNYNKEELRAFMISKKAIQNSALLNMTNIARKRLKNDYMGLLFGKFGQRDPKKASQETNSLTSDELKQVKRSIGILDFIDPSKAIFINRDSIALPQSFTGALKNKGFKYYDLGETLKLQTKNVFDPNYWNVTNKRGHWNHAAHKVLAKELAKIIEDNTLK</sequence>
<evidence type="ECO:0000313" key="2">
    <source>
        <dbReference type="EMBL" id="MDT7833436.1"/>
    </source>
</evidence>
<dbReference type="SUPFAM" id="SSF52266">
    <property type="entry name" value="SGNH hydrolase"/>
    <property type="match status" value="1"/>
</dbReference>
<protein>
    <recommendedName>
        <fullName evidence="4">SGNH/GDSL hydrolase family protein</fullName>
    </recommendedName>
</protein>
<feature type="transmembrane region" description="Helical" evidence="1">
    <location>
        <begin position="7"/>
        <end position="25"/>
    </location>
</feature>
<keyword evidence="1" id="KW-1133">Transmembrane helix</keyword>
<evidence type="ECO:0008006" key="4">
    <source>
        <dbReference type="Google" id="ProtNLM"/>
    </source>
</evidence>